<comment type="caution">
    <text evidence="2">The sequence shown here is derived from an EMBL/GenBank/DDBJ whole genome shotgun (WGS) entry which is preliminary data.</text>
</comment>
<dbReference type="Proteomes" id="UP001272987">
    <property type="component" value="Unassembled WGS sequence"/>
</dbReference>
<dbReference type="InterPro" id="IPR024983">
    <property type="entry name" value="CHAT_dom"/>
</dbReference>
<dbReference type="Pfam" id="PF12770">
    <property type="entry name" value="CHAT"/>
    <property type="match status" value="1"/>
</dbReference>
<proteinExistence type="predicted"/>
<gene>
    <name evidence="2" type="ORF">PV666_28675</name>
</gene>
<dbReference type="EMBL" id="JARAWP010000018">
    <property type="protein sequence ID" value="MDX3021834.1"/>
    <property type="molecule type" value="Genomic_DNA"/>
</dbReference>
<dbReference type="RefSeq" id="WP_141655655.1">
    <property type="nucleotide sequence ID" value="NZ_CP122369.1"/>
</dbReference>
<reference evidence="2 3" key="1">
    <citation type="journal article" date="2023" name="Microb. Genom.">
        <title>Mesoterricola silvestris gen. nov., sp. nov., Mesoterricola sediminis sp. nov., Geothrix oryzae sp. nov., Geothrix edaphica sp. nov., Geothrix rubra sp. nov., and Geothrix limicola sp. nov., six novel members of Acidobacteriota isolated from soils.</title>
        <authorList>
            <person name="Weisberg A.J."/>
            <person name="Pearce E."/>
            <person name="Kramer C.G."/>
            <person name="Chang J.H."/>
            <person name="Clarke C.R."/>
        </authorList>
    </citation>
    <scope>NUCLEOTIDE SEQUENCE [LARGE SCALE GENOMIC DNA]</scope>
    <source>
        <strain evidence="2 3">NB05-1H</strain>
    </source>
</reference>
<evidence type="ECO:0000313" key="2">
    <source>
        <dbReference type="EMBL" id="MDX3021834.1"/>
    </source>
</evidence>
<dbReference type="GeneID" id="87013728"/>
<accession>A0ABU4M2U8</accession>
<feature type="domain" description="CHAT" evidence="1">
    <location>
        <begin position="536"/>
        <end position="795"/>
    </location>
</feature>
<protein>
    <submittedName>
        <fullName evidence="2">CHAT domain-containing protein</fullName>
    </submittedName>
</protein>
<name>A0ABU4M2U8_9ACTN</name>
<evidence type="ECO:0000259" key="1">
    <source>
        <dbReference type="Pfam" id="PF12770"/>
    </source>
</evidence>
<evidence type="ECO:0000313" key="3">
    <source>
        <dbReference type="Proteomes" id="UP001272987"/>
    </source>
</evidence>
<sequence>MAEALPHLMQRLMDDPDGFDQYLTDHPQYVTDHVADQAREQAVEAALSGQLPLAMHVNLVREALLRRLRRRPEWVACHLDMVSVMFNLTDDPDELAGLRERARRLAAQAEETGEPALVFRALRQAADCAYFAAVGSPTYVGSPRGGRLLAALDDAVAATRWTAHAGRGEFDAFVSLLGGLADLGWGHIWLDQGDERRATDRFTELAGFVHEQVPVDYEFTGAGQEDNAARTHGITVALAMMSAFRTHTDPAWTSVTERVRYAMDRAEQADDLDRWLDAAGTLHRVARRMGHTEDALRQIRRQTRARSDTLRHRYRSRLGRLWAAQKLEPVLGELLEADLLHPGLSHAELFQAVETLKARTLLDELTGLYRPPPEAFADALAEEEGEALRFAPSTDRSIVAQEMRYSSQLPLADGQVTQRLAASEHLADALDFGYQGVAGVAKLADVQAALGADELICQYVIPFDGQALAMRRTWLLAVTRERTRLIPLPADALPDESMPGRLMVDGRQPIDGSPLIAAVVNVRMYIRDGDDRRARKLLRRLHDHLIEPITRLGRPLDAYSTITVIPHGPLHVLPWPALLDRRRRSLITRTALVTAPSASVWLALRRRPRDHAPSLIGLAACAVPGVTPLPFAEHEVTEAARLTGATDALILSSPHATLPALRTHAAGRGIVHLAAHGAFPEHDPMHFHQLLLDADPESGDTGSTEAESLRRLDLRTAWLTVLNVCDGGLYRFGPGDEPYGLVPAVLHAGSAAVLAPLWSVDDRHTATFMADFYRSVMTLGSAAALRRAMAARIGKVPLRDWCGYVLVDSGRRA</sequence>
<keyword evidence="3" id="KW-1185">Reference proteome</keyword>
<organism evidence="2 3">
    <name type="scientific">Streptomyces acidiscabies</name>
    <dbReference type="NCBI Taxonomy" id="42234"/>
    <lineage>
        <taxon>Bacteria</taxon>
        <taxon>Bacillati</taxon>
        <taxon>Actinomycetota</taxon>
        <taxon>Actinomycetes</taxon>
        <taxon>Kitasatosporales</taxon>
        <taxon>Streptomycetaceae</taxon>
        <taxon>Streptomyces</taxon>
    </lineage>
</organism>